<reference evidence="5 6" key="1">
    <citation type="submission" date="2015-04" db="EMBL/GenBank/DDBJ databases">
        <authorList>
            <person name="Syromyatnikov M.Y."/>
            <person name="Popov V.N."/>
        </authorList>
    </citation>
    <scope>NUCLEOTIDE SEQUENCE [LARGE SCALE GENOMIC DNA]</scope>
    <source>
        <strain evidence="5 6">CECT 5292</strain>
    </source>
</reference>
<organism evidence="5 6">
    <name type="scientific">Nereida ignava</name>
    <dbReference type="NCBI Taxonomy" id="282199"/>
    <lineage>
        <taxon>Bacteria</taxon>
        <taxon>Pseudomonadati</taxon>
        <taxon>Pseudomonadota</taxon>
        <taxon>Alphaproteobacteria</taxon>
        <taxon>Rhodobacterales</taxon>
        <taxon>Roseobacteraceae</taxon>
        <taxon>Nereida</taxon>
    </lineage>
</organism>
<evidence type="ECO:0000313" key="5">
    <source>
        <dbReference type="EMBL" id="CRK75714.1"/>
    </source>
</evidence>
<evidence type="ECO:0000256" key="2">
    <source>
        <dbReference type="ARBA" id="ARBA00022676"/>
    </source>
</evidence>
<keyword evidence="2 5" id="KW-0328">Glycosyltransferase</keyword>
<dbReference type="EC" id="2.4.1.250" evidence="5"/>
<name>A0A0U1NLX2_9RHOB</name>
<dbReference type="EMBL" id="CVQV01000009">
    <property type="protein sequence ID" value="CRK75714.1"/>
    <property type="molecule type" value="Genomic_DNA"/>
</dbReference>
<dbReference type="InterPro" id="IPR001296">
    <property type="entry name" value="Glyco_trans_1"/>
</dbReference>
<dbReference type="SUPFAM" id="SSF53756">
    <property type="entry name" value="UDP-Glycosyltransferase/glycogen phosphorylase"/>
    <property type="match status" value="1"/>
</dbReference>
<dbReference type="Proteomes" id="UP000048949">
    <property type="component" value="Unassembled WGS sequence"/>
</dbReference>
<dbReference type="CDD" id="cd03801">
    <property type="entry name" value="GT4_PimA-like"/>
    <property type="match status" value="1"/>
</dbReference>
<protein>
    <submittedName>
        <fullName evidence="5">D-inositol 3-phosphate glycosyltransferase</fullName>
        <ecNumber evidence="5">2.4.1.250</ecNumber>
    </submittedName>
</protein>
<dbReference type="Gene3D" id="3.40.50.2000">
    <property type="entry name" value="Glycogen Phosphorylase B"/>
    <property type="match status" value="2"/>
</dbReference>
<dbReference type="AlphaFoldDB" id="A0A0U1NLX2"/>
<comment type="similarity">
    <text evidence="1">Belongs to the glycosyltransferase group 1 family. Glycosyltransferase 4 subfamily.</text>
</comment>
<evidence type="ECO:0000256" key="3">
    <source>
        <dbReference type="ARBA" id="ARBA00022679"/>
    </source>
</evidence>
<accession>A0A0U1NLX2</accession>
<dbReference type="GO" id="GO:0102710">
    <property type="term" value="F:D-inositol-3-phosphate glycosyltransferase activity"/>
    <property type="evidence" value="ECO:0007669"/>
    <property type="project" value="UniProtKB-EC"/>
</dbReference>
<dbReference type="PANTHER" id="PTHR12526:SF640">
    <property type="entry name" value="COLANIC ACID BIOSYNTHESIS GLYCOSYLTRANSFERASE WCAL-RELATED"/>
    <property type="match status" value="1"/>
</dbReference>
<evidence type="ECO:0000313" key="6">
    <source>
        <dbReference type="Proteomes" id="UP000048949"/>
    </source>
</evidence>
<keyword evidence="6" id="KW-1185">Reference proteome</keyword>
<feature type="domain" description="Glycosyl transferase family 1" evidence="4">
    <location>
        <begin position="173"/>
        <end position="336"/>
    </location>
</feature>
<evidence type="ECO:0000256" key="1">
    <source>
        <dbReference type="ARBA" id="ARBA00009481"/>
    </source>
</evidence>
<keyword evidence="3 5" id="KW-0808">Transferase</keyword>
<dbReference type="STRING" id="282199.GCA_001049735_01767"/>
<sequence length="361" mass="40203">MKIIARAELSRAECQFLIKGSPGVAPDVDVIAPNFKKRLSGVTATVVGLVDRQSRMIPIVATGPGLPSSLPHLSVLRVLLLPRKTRVWHARRNNELLVGLLFKWLRISKLKIVFTSASPRKRSRWTTWLIGLCDEVVATNLINAEVMPKGCVIVPHGVNVDLFTPSIGGDLATMPKVIGCFGRIRQMKGTDLFVDALCRVLADRSDWSGVVMGRVLSRDRAYYEEMVQKVEKSGLRDRIHFVEERPLNQMADAYRELSIYVAPSHLEGFGLTVAEALASGTPTIATRGVGAFDELIEEGQNGELFERGDINDLEAKLIDLMDNDDRRNRMSIEARRSALERMSLDVEAEALVDVYQRLLQT</sequence>
<evidence type="ECO:0000259" key="4">
    <source>
        <dbReference type="Pfam" id="PF00534"/>
    </source>
</evidence>
<dbReference type="Pfam" id="PF00534">
    <property type="entry name" value="Glycos_transf_1"/>
    <property type="match status" value="1"/>
</dbReference>
<dbReference type="PANTHER" id="PTHR12526">
    <property type="entry name" value="GLYCOSYLTRANSFERASE"/>
    <property type="match status" value="1"/>
</dbReference>
<proteinExistence type="inferred from homology"/>
<gene>
    <name evidence="5" type="primary">mshA_1</name>
    <name evidence="5" type="ORF">NIG5292_01768</name>
</gene>